<dbReference type="OrthoDB" id="4898680at2759"/>
<gene>
    <name evidence="1" type="ORF">IMSHALPRED_009337</name>
</gene>
<evidence type="ECO:0000313" key="2">
    <source>
        <dbReference type="Proteomes" id="UP000664534"/>
    </source>
</evidence>
<sequence>MAEGEELEIIKNKLDSNGWSTSGKIYPSTVCRAWMFMSLIRDEILEISLGPPLSAHETQLRRDELKRRSEEIYFQMPHELRWQPDDVERHRSMSAFQFSLQMALYQEYNMNKFLINRLPDGGSFSVKQDLVDTARKMLDGILVLCANRDKLTNNAIDFVCAIVYHGIPSAAILSVELLKQSKSPQDWRVSLPRSEIIQNLSIFIGALEWVRPSEGNYTLCIRMRKVIKRILDQVLDLPPPYSRSSRSPENSGFHDPAPADLAISSILGPQDEPDFLEWLNSVDWTRDILQDAWT</sequence>
<dbReference type="AlphaFoldDB" id="A0A8H3FZ98"/>
<organism evidence="1 2">
    <name type="scientific">Imshaugia aleurites</name>
    <dbReference type="NCBI Taxonomy" id="172621"/>
    <lineage>
        <taxon>Eukaryota</taxon>
        <taxon>Fungi</taxon>
        <taxon>Dikarya</taxon>
        <taxon>Ascomycota</taxon>
        <taxon>Pezizomycotina</taxon>
        <taxon>Lecanoromycetes</taxon>
        <taxon>OSLEUM clade</taxon>
        <taxon>Lecanoromycetidae</taxon>
        <taxon>Lecanorales</taxon>
        <taxon>Lecanorineae</taxon>
        <taxon>Parmeliaceae</taxon>
        <taxon>Imshaugia</taxon>
    </lineage>
</organism>
<keyword evidence="2" id="KW-1185">Reference proteome</keyword>
<evidence type="ECO:0000313" key="1">
    <source>
        <dbReference type="EMBL" id="CAF9933391.1"/>
    </source>
</evidence>
<dbReference type="Proteomes" id="UP000664534">
    <property type="component" value="Unassembled WGS sequence"/>
</dbReference>
<dbReference type="EMBL" id="CAJPDT010000070">
    <property type="protein sequence ID" value="CAF9933391.1"/>
    <property type="molecule type" value="Genomic_DNA"/>
</dbReference>
<protein>
    <submittedName>
        <fullName evidence="1">Uncharacterized protein</fullName>
    </submittedName>
</protein>
<accession>A0A8H3FZ98</accession>
<name>A0A8H3FZ98_9LECA</name>
<reference evidence="1" key="1">
    <citation type="submission" date="2021-03" db="EMBL/GenBank/DDBJ databases">
        <authorList>
            <person name="Tagirdzhanova G."/>
        </authorList>
    </citation>
    <scope>NUCLEOTIDE SEQUENCE</scope>
</reference>
<comment type="caution">
    <text evidence="1">The sequence shown here is derived from an EMBL/GenBank/DDBJ whole genome shotgun (WGS) entry which is preliminary data.</text>
</comment>
<proteinExistence type="predicted"/>